<dbReference type="GO" id="GO:0004386">
    <property type="term" value="F:helicase activity"/>
    <property type="evidence" value="ECO:0007669"/>
    <property type="project" value="UniProtKB-KW"/>
</dbReference>
<dbReference type="RefSeq" id="WP_145775703.1">
    <property type="nucleotide sequence ID" value="NZ_BAAATQ010000097.1"/>
</dbReference>
<dbReference type="SUPFAM" id="SSF50249">
    <property type="entry name" value="Nucleic acid-binding proteins"/>
    <property type="match status" value="1"/>
</dbReference>
<keyword evidence="2" id="KW-0378">Hydrolase</keyword>
<keyword evidence="3" id="KW-1185">Reference proteome</keyword>
<feature type="region of interest" description="Disordered" evidence="1">
    <location>
        <begin position="26"/>
        <end position="47"/>
    </location>
</feature>
<dbReference type="CDD" id="cd04488">
    <property type="entry name" value="RecG_wedge_OBF"/>
    <property type="match status" value="1"/>
</dbReference>
<gene>
    <name evidence="2" type="ORF">JD77_04044</name>
</gene>
<dbReference type="AlphaFoldDB" id="A0A562IDS8"/>
<evidence type="ECO:0000256" key="1">
    <source>
        <dbReference type="SAM" id="MobiDB-lite"/>
    </source>
</evidence>
<dbReference type="EMBL" id="VLKE01000001">
    <property type="protein sequence ID" value="TWH69042.1"/>
    <property type="molecule type" value="Genomic_DNA"/>
</dbReference>
<dbReference type="Proteomes" id="UP000319825">
    <property type="component" value="Unassembled WGS sequence"/>
</dbReference>
<proteinExistence type="predicted"/>
<accession>A0A562IDS8</accession>
<keyword evidence="2" id="KW-0547">Nucleotide-binding</keyword>
<sequence length="127" mass="14331">MTTDEGSRVSLRRLLHRLTASEAEIEAQELRRESAESGGMPARQCTRGQVVSVTGRLRTVVYTPRTNLPTLEADLYDGSDVVTLVWLGRRHIAGIEPGRHLTARGRVAVRDDRKVIYNPYYELESPR</sequence>
<keyword evidence="2" id="KW-0067">ATP-binding</keyword>
<dbReference type="PIRSF" id="PIRSF006910">
    <property type="entry name" value="NA_bind_Rv2694c_prd"/>
    <property type="match status" value="1"/>
</dbReference>
<protein>
    <submittedName>
        <fullName evidence="2">ATP-dependent DNA helicase RecG</fullName>
    </submittedName>
</protein>
<dbReference type="OrthoDB" id="3268233at2"/>
<reference evidence="2 3" key="1">
    <citation type="submission" date="2019-07" db="EMBL/GenBank/DDBJ databases">
        <title>R&amp;d 2014.</title>
        <authorList>
            <person name="Klenk H.-P."/>
        </authorList>
    </citation>
    <scope>NUCLEOTIDE SEQUENCE [LARGE SCALE GENOMIC DNA]</scope>
    <source>
        <strain evidence="2 3">DSM 43868</strain>
    </source>
</reference>
<evidence type="ECO:0000313" key="3">
    <source>
        <dbReference type="Proteomes" id="UP000319825"/>
    </source>
</evidence>
<evidence type="ECO:0000313" key="2">
    <source>
        <dbReference type="EMBL" id="TWH69042.1"/>
    </source>
</evidence>
<dbReference type="InterPro" id="IPR016499">
    <property type="entry name" value="NucleicA-bd_Rv2694c_prd"/>
</dbReference>
<dbReference type="InterPro" id="IPR012340">
    <property type="entry name" value="NA-bd_OB-fold"/>
</dbReference>
<comment type="caution">
    <text evidence="2">The sequence shown here is derived from an EMBL/GenBank/DDBJ whole genome shotgun (WGS) entry which is preliminary data.</text>
</comment>
<keyword evidence="2" id="KW-0347">Helicase</keyword>
<name>A0A562IDS8_MICOL</name>
<dbReference type="Gene3D" id="2.40.50.140">
    <property type="entry name" value="Nucleic acid-binding proteins"/>
    <property type="match status" value="1"/>
</dbReference>
<organism evidence="2 3">
    <name type="scientific">Micromonospora olivasterospora</name>
    <dbReference type="NCBI Taxonomy" id="1880"/>
    <lineage>
        <taxon>Bacteria</taxon>
        <taxon>Bacillati</taxon>
        <taxon>Actinomycetota</taxon>
        <taxon>Actinomycetes</taxon>
        <taxon>Micromonosporales</taxon>
        <taxon>Micromonosporaceae</taxon>
        <taxon>Micromonospora</taxon>
    </lineage>
</organism>